<dbReference type="AlphaFoldDB" id="A0A090Z1Q8"/>
<organism evidence="1 3">
    <name type="scientific">Bacillus clarus</name>
    <dbReference type="NCBI Taxonomy" id="2338372"/>
    <lineage>
        <taxon>Bacteria</taxon>
        <taxon>Bacillati</taxon>
        <taxon>Bacillota</taxon>
        <taxon>Bacilli</taxon>
        <taxon>Bacillales</taxon>
        <taxon>Bacillaceae</taxon>
        <taxon>Bacillus</taxon>
        <taxon>Bacillus cereus group</taxon>
    </lineage>
</organism>
<protein>
    <submittedName>
        <fullName evidence="2">DUF3986 family protein</fullName>
    </submittedName>
</protein>
<proteinExistence type="predicted"/>
<dbReference type="Proteomes" id="UP000264294">
    <property type="component" value="Unassembled WGS sequence"/>
</dbReference>
<evidence type="ECO:0000313" key="3">
    <source>
        <dbReference type="Proteomes" id="UP000029389"/>
    </source>
</evidence>
<dbReference type="EMBL" id="JMQC01000008">
    <property type="protein sequence ID" value="KFN04557.1"/>
    <property type="molecule type" value="Genomic_DNA"/>
</dbReference>
<reference evidence="2 4" key="2">
    <citation type="submission" date="2018-08" db="EMBL/GenBank/DDBJ databases">
        <title>Bacillus clarus sp. nov. strain PS00077A.</title>
        <authorList>
            <person name="Mendez Acevedo M."/>
            <person name="Carroll L."/>
            <person name="Mukherjee M."/>
            <person name="Wiedmann M."/>
            <person name="Kovac J."/>
        </authorList>
    </citation>
    <scope>NUCLEOTIDE SEQUENCE [LARGE SCALE GENOMIC DNA]</scope>
    <source>
        <strain evidence="2 4">PS00077A</strain>
    </source>
</reference>
<gene>
    <name evidence="2" type="ORF">D0U04_04655</name>
    <name evidence="1" type="ORF">DJ93_1802</name>
</gene>
<name>A0A090Z1Q8_9BACI</name>
<dbReference type="STRING" id="1405.B7492_25500"/>
<dbReference type="RefSeq" id="WP_042980498.1">
    <property type="nucleotide sequence ID" value="NZ_JMQC01000008.1"/>
</dbReference>
<evidence type="ECO:0000313" key="1">
    <source>
        <dbReference type="EMBL" id="KFN04557.1"/>
    </source>
</evidence>
<reference evidence="1 3" key="1">
    <citation type="submission" date="2014-04" db="EMBL/GenBank/DDBJ databases">
        <authorList>
            <person name="Bishop-Lilly K.A."/>
            <person name="Broomall S.M."/>
            <person name="Chain P.S."/>
            <person name="Chertkov O."/>
            <person name="Coyne S.R."/>
            <person name="Daligault H.E."/>
            <person name="Davenport K.W."/>
            <person name="Erkkila T."/>
            <person name="Frey K.G."/>
            <person name="Gibbons H.S."/>
            <person name="Gu W."/>
            <person name="Jaissle J."/>
            <person name="Johnson S.L."/>
            <person name="Koroleva G.I."/>
            <person name="Ladner J.T."/>
            <person name="Lo C.-C."/>
            <person name="Minogue T.D."/>
            <person name="Munk C."/>
            <person name="Palacios G.F."/>
            <person name="Redden C.L."/>
            <person name="Rosenzweig C.N."/>
            <person name="Scholz M.B."/>
            <person name="Teshima H."/>
            <person name="Xu Y."/>
        </authorList>
    </citation>
    <scope>NUCLEOTIDE SEQUENCE [LARGE SCALE GENOMIC DNA]</scope>
    <source>
        <strain evidence="1 3">BHP</strain>
    </source>
</reference>
<dbReference type="EMBL" id="QVOD01000003">
    <property type="protein sequence ID" value="RFT68163.1"/>
    <property type="molecule type" value="Genomic_DNA"/>
</dbReference>
<sequence>MKHEYDDSMHLHLDYFGDEYDVESIAYKRKHEDVWDVFFNFNVYGIQKDDVEMGTFMDEYAGYYVFSVHARDLSWEFGSAQFEEWILRNNILEKTLQK</sequence>
<evidence type="ECO:0000313" key="2">
    <source>
        <dbReference type="EMBL" id="RFT68163.1"/>
    </source>
</evidence>
<dbReference type="InterPro" id="IPR025047">
    <property type="entry name" value="DUF3986"/>
</dbReference>
<accession>A0A090Z1Q8</accession>
<comment type="caution">
    <text evidence="1">The sequence shown here is derived from an EMBL/GenBank/DDBJ whole genome shotgun (WGS) entry which is preliminary data.</text>
</comment>
<dbReference type="PATRIC" id="fig|1405.8.peg.1999"/>
<evidence type="ECO:0000313" key="4">
    <source>
        <dbReference type="Proteomes" id="UP000264294"/>
    </source>
</evidence>
<dbReference type="Pfam" id="PF13143">
    <property type="entry name" value="DUF3986"/>
    <property type="match status" value="1"/>
</dbReference>
<dbReference type="Proteomes" id="UP000029389">
    <property type="component" value="Unassembled WGS sequence"/>
</dbReference>
<keyword evidence="4" id="KW-1185">Reference proteome</keyword>